<dbReference type="InterPro" id="IPR047168">
    <property type="entry name" value="LEC1-like"/>
</dbReference>
<dbReference type="Pfam" id="PF00787">
    <property type="entry name" value="PX"/>
    <property type="match status" value="1"/>
</dbReference>
<dbReference type="CDD" id="cd06869">
    <property type="entry name" value="PX_UP2_fungi"/>
    <property type="match status" value="1"/>
</dbReference>
<feature type="domain" description="PX" evidence="2">
    <location>
        <begin position="169"/>
        <end position="294"/>
    </location>
</feature>
<dbReference type="Pfam" id="PF12825">
    <property type="entry name" value="DUF3818"/>
    <property type="match status" value="1"/>
</dbReference>
<dbReference type="PANTHER" id="PTHR47185">
    <property type="entry name" value="PX DOMAIN-CONTAINING PROTEIN YPR097W"/>
    <property type="match status" value="1"/>
</dbReference>
<dbReference type="EMBL" id="LUGH01000394">
    <property type="protein sequence ID" value="OBZ85448.1"/>
    <property type="molecule type" value="Genomic_DNA"/>
</dbReference>
<gene>
    <name evidence="3" type="ORF">A0J61_06499</name>
</gene>
<dbReference type="GO" id="GO:0035091">
    <property type="term" value="F:phosphatidylinositol binding"/>
    <property type="evidence" value="ECO:0007669"/>
    <property type="project" value="InterPro"/>
</dbReference>
<dbReference type="PROSITE" id="PS50195">
    <property type="entry name" value="PX"/>
    <property type="match status" value="1"/>
</dbReference>
<evidence type="ECO:0000313" key="4">
    <source>
        <dbReference type="Proteomes" id="UP000093000"/>
    </source>
</evidence>
<name>A0A1C7N950_9FUNG</name>
<accession>A0A1C7N950</accession>
<organism evidence="3 4">
    <name type="scientific">Choanephora cucurbitarum</name>
    <dbReference type="NCBI Taxonomy" id="101091"/>
    <lineage>
        <taxon>Eukaryota</taxon>
        <taxon>Fungi</taxon>
        <taxon>Fungi incertae sedis</taxon>
        <taxon>Mucoromycota</taxon>
        <taxon>Mucoromycotina</taxon>
        <taxon>Mucoromycetes</taxon>
        <taxon>Mucorales</taxon>
        <taxon>Mucorineae</taxon>
        <taxon>Choanephoraceae</taxon>
        <taxon>Choanephoroideae</taxon>
        <taxon>Choanephora</taxon>
    </lineage>
</organism>
<dbReference type="OrthoDB" id="2117459at2759"/>
<keyword evidence="4" id="KW-1185">Reference proteome</keyword>
<dbReference type="SMART" id="SM00312">
    <property type="entry name" value="PX"/>
    <property type="match status" value="1"/>
</dbReference>
<dbReference type="InterPro" id="IPR024555">
    <property type="entry name" value="PX-associated"/>
</dbReference>
<sequence length="803" mass="92207">MDLSPQELHYFKRELISHQLENEIEQIKRSGDLSRLVKASADNKEYPFLEYLCKNFVLEFPLLKNGDDKGFFEKLQTFLDEYSKLRLNNYAPKSARDSQRRVLIYKIHKLMIVALSASIKTTQGEEQSIQLTSEQPTSDEDNLATRLGMTNLESEENYLEWIGLNGLKLNVVTVRDVSEVRTIREHIHSEFIVQTELIIQQDNGTQTTAPVYVAKRHGHFRQLRDDLKAAFPTSELPAVPSKAHDDALPRGNRQLHREKDRIMLRLFLRRLAADSEVANSAIFRDFLLNDPIQLTPEEKADAENRAKMDESRTAEEKRFREEVDKKIVELDGLLNLLKQQVMKPNGLIEVFDVIKNTEKIEQLPVELRKAIEWGRINFAFVLHTQFVTSDRSVENAANLKRTHSLMPYRAIAQVLKLSNPFYMVKGVLDIFLSQPFGQKSLFQRIVLSNMNEQSKELAKDIEELERKINDPLLCQKIANAVQTEIPEGLKLDNSSPINETLELLKDSNIEPVLTPQQILKVAFANQPGREESHKLVQDLYKLWVLHARKQEQESLMSLVFQGVTGEVTKDLFAIFYEPLAQVYKSANISETIGHVSAFVNDLIQVVDNVDAQDASHTAQPFIELVKRHEDKFYDFVHNVHAQDKTKLFDSLLGYVNSIFSFVSTGIPTKIDLDAIVTEAGISESEYPALKQEIQSVCEYHLKRKQRHLERKRQKMMTTSDIADNQEIFDFLPENKQVMNVFNDMAEIGSDSEDDMSIYAESIKSNNGSSSNLKAHEMTLRSPKLHIVPRIGSVFVEHVRRIMY</sequence>
<dbReference type="InterPro" id="IPR001683">
    <property type="entry name" value="PX_dom"/>
</dbReference>
<dbReference type="SUPFAM" id="SSF64268">
    <property type="entry name" value="PX domain"/>
    <property type="match status" value="1"/>
</dbReference>
<dbReference type="InterPro" id="IPR024554">
    <property type="entry name" value="LEC1-like_C"/>
</dbReference>
<comment type="caution">
    <text evidence="3">The sequence shown here is derived from an EMBL/GenBank/DDBJ whole genome shotgun (WGS) entry which is preliminary data.</text>
</comment>
<dbReference type="InterPro" id="IPR036871">
    <property type="entry name" value="PX_dom_sf"/>
</dbReference>
<evidence type="ECO:0000259" key="2">
    <source>
        <dbReference type="PROSITE" id="PS50195"/>
    </source>
</evidence>
<evidence type="ECO:0000313" key="3">
    <source>
        <dbReference type="EMBL" id="OBZ85448.1"/>
    </source>
</evidence>
<dbReference type="STRING" id="101091.A0A1C7N950"/>
<dbReference type="Pfam" id="PF12828">
    <property type="entry name" value="PXB"/>
    <property type="match status" value="1"/>
</dbReference>
<dbReference type="InParanoid" id="A0A1C7N950"/>
<dbReference type="Gene3D" id="3.30.1520.10">
    <property type="entry name" value="Phox-like domain"/>
    <property type="match status" value="1"/>
</dbReference>
<dbReference type="AlphaFoldDB" id="A0A1C7N950"/>
<proteinExistence type="predicted"/>
<dbReference type="FunCoup" id="A0A1C7N950">
    <property type="interactions" value="20"/>
</dbReference>
<reference evidence="3 4" key="1">
    <citation type="submission" date="2016-03" db="EMBL/GenBank/DDBJ databases">
        <title>Choanephora cucurbitarum.</title>
        <authorList>
            <person name="Min B."/>
            <person name="Park H."/>
            <person name="Park J.-H."/>
            <person name="Shin H.-D."/>
            <person name="Choi I.-G."/>
        </authorList>
    </citation>
    <scope>NUCLEOTIDE SEQUENCE [LARGE SCALE GENOMIC DNA]</scope>
    <source>
        <strain evidence="3 4">KUS-F28377</strain>
    </source>
</reference>
<feature type="region of interest" description="Disordered" evidence="1">
    <location>
        <begin position="298"/>
        <end position="317"/>
    </location>
</feature>
<evidence type="ECO:0000256" key="1">
    <source>
        <dbReference type="SAM" id="MobiDB-lite"/>
    </source>
</evidence>
<dbReference type="PANTHER" id="PTHR47185:SF1">
    <property type="entry name" value="PX DOMAIN-CONTAINING PROTEIN YPR097W"/>
    <property type="match status" value="1"/>
</dbReference>
<dbReference type="Proteomes" id="UP000093000">
    <property type="component" value="Unassembled WGS sequence"/>
</dbReference>
<protein>
    <recommendedName>
        <fullName evidence="2">PX domain-containing protein</fullName>
    </recommendedName>
</protein>